<feature type="domain" description="Amidohydrolase-related" evidence="7">
    <location>
        <begin position="53"/>
        <end position="392"/>
    </location>
</feature>
<reference evidence="8 9" key="1">
    <citation type="submission" date="2023-02" db="EMBL/GenBank/DDBJ databases">
        <title>Novel Oscillospiraceae bacterial genomes.</title>
        <authorList>
            <person name="Srinivasan S."/>
            <person name="Austin M.N."/>
            <person name="Fiedler T.L."/>
            <person name="Strenk S.M."/>
            <person name="Agnew K.J."/>
            <person name="Nagana Gowda G.A."/>
            <person name="Raftery D."/>
            <person name="Beamer M.A."/>
            <person name="Achilles S.L."/>
            <person name="Wiesenfeld H.C."/>
            <person name="Fredricks D.N."/>
            <person name="Hillier S.L."/>
        </authorList>
    </citation>
    <scope>NUCLEOTIDE SEQUENCE [LARGE SCALE GENOMIC DNA]</scope>
    <source>
        <strain evidence="8 9">CHIC02 1186E3-8</strain>
    </source>
</reference>
<protein>
    <submittedName>
        <fullName evidence="8">Dihydroorotase</fullName>
    </submittedName>
</protein>
<dbReference type="Proteomes" id="UP001220478">
    <property type="component" value="Chromosome"/>
</dbReference>
<dbReference type="Gene3D" id="3.20.20.140">
    <property type="entry name" value="Metal-dependent hydrolases"/>
    <property type="match status" value="1"/>
</dbReference>
<dbReference type="CDD" id="cd01317">
    <property type="entry name" value="DHOase_IIa"/>
    <property type="match status" value="1"/>
</dbReference>
<organism evidence="8 9">
    <name type="scientific">Amygdalobacter indicium</name>
    <dbReference type="NCBI Taxonomy" id="3029272"/>
    <lineage>
        <taxon>Bacteria</taxon>
        <taxon>Bacillati</taxon>
        <taxon>Bacillota</taxon>
        <taxon>Clostridia</taxon>
        <taxon>Eubacteriales</taxon>
        <taxon>Oscillospiraceae</taxon>
        <taxon>Amygdalobacter</taxon>
    </lineage>
</organism>
<dbReference type="PANTHER" id="PTHR43668">
    <property type="entry name" value="ALLANTOINASE"/>
    <property type="match status" value="1"/>
</dbReference>
<dbReference type="RefSeq" id="WP_315571894.1">
    <property type="nucleotide sequence ID" value="NZ_CP118868.1"/>
</dbReference>
<dbReference type="PROSITE" id="PS00482">
    <property type="entry name" value="DIHYDROOROTASE_1"/>
    <property type="match status" value="1"/>
</dbReference>
<dbReference type="SUPFAM" id="SSF51556">
    <property type="entry name" value="Metallo-dependent hydrolases"/>
    <property type="match status" value="1"/>
</dbReference>
<name>A0ABY8C786_9FIRM</name>
<evidence type="ECO:0000256" key="4">
    <source>
        <dbReference type="ARBA" id="ARBA00022723"/>
    </source>
</evidence>
<evidence type="ECO:0000256" key="2">
    <source>
        <dbReference type="ARBA" id="ARBA00002368"/>
    </source>
</evidence>
<gene>
    <name evidence="8" type="ORF">PYS61_01120</name>
</gene>
<evidence type="ECO:0000256" key="3">
    <source>
        <dbReference type="ARBA" id="ARBA00010286"/>
    </source>
</evidence>
<evidence type="ECO:0000259" key="7">
    <source>
        <dbReference type="Pfam" id="PF01979"/>
    </source>
</evidence>
<dbReference type="InterPro" id="IPR004722">
    <property type="entry name" value="DHOase"/>
</dbReference>
<evidence type="ECO:0000256" key="5">
    <source>
        <dbReference type="ARBA" id="ARBA00022801"/>
    </source>
</evidence>
<sequence>MLTVIKNARLVDSEIDRQGSLLLQDERIIATGSIDAFSALEAEAAVIDAQGQTLMPAFVDLHAHFRDPGLTYKEDLLTGAQAALAGGYTAVNLMANTKPVCDTSEKQAAVMQRAAALDLIDIYQAQAITVNMQGEELTDFSSSLTPLLSDDGKGIADDKLMYKALEQAAANGKILQLHEENPEFAPDITGLAEETMVARDLTLAAAAKAPVYLCHISTAKALKMVEIAKQNGVQVICEVTPHHLALADNPYKVHPPLRSAADCQALIEGIRKGTVDIIGTDHAPHSEADKAAGAPGLVGLETAFSVLYTVLVEENKISLSKLSQLLSLRGAEILNLEQGRVLPGYKANLTLVDLTVSRTIKPEKFHSKSHNTPFAGRTYRGEILWTMHNGKIKWRKETDK</sequence>
<keyword evidence="9" id="KW-1185">Reference proteome</keyword>
<dbReference type="PANTHER" id="PTHR43668:SF2">
    <property type="entry name" value="ALLANTOINASE"/>
    <property type="match status" value="1"/>
</dbReference>
<comment type="cofactor">
    <cofactor evidence="1">
        <name>Zn(2+)</name>
        <dbReference type="ChEBI" id="CHEBI:29105"/>
    </cofactor>
</comment>
<evidence type="ECO:0000256" key="1">
    <source>
        <dbReference type="ARBA" id="ARBA00001947"/>
    </source>
</evidence>
<accession>A0ABY8C786</accession>
<keyword evidence="6" id="KW-0665">Pyrimidine biosynthesis</keyword>
<dbReference type="InterPro" id="IPR006680">
    <property type="entry name" value="Amidohydro-rel"/>
</dbReference>
<dbReference type="SUPFAM" id="SSF51338">
    <property type="entry name" value="Composite domain of metallo-dependent hydrolases"/>
    <property type="match status" value="1"/>
</dbReference>
<dbReference type="InterPro" id="IPR011059">
    <property type="entry name" value="Metal-dep_hydrolase_composite"/>
</dbReference>
<dbReference type="PROSITE" id="PS00483">
    <property type="entry name" value="DIHYDROOROTASE_2"/>
    <property type="match status" value="1"/>
</dbReference>
<evidence type="ECO:0000313" key="9">
    <source>
        <dbReference type="Proteomes" id="UP001220478"/>
    </source>
</evidence>
<dbReference type="EMBL" id="CP118868">
    <property type="protein sequence ID" value="WEG35794.1"/>
    <property type="molecule type" value="Genomic_DNA"/>
</dbReference>
<keyword evidence="4" id="KW-0479">Metal-binding</keyword>
<dbReference type="Pfam" id="PF01979">
    <property type="entry name" value="Amidohydro_1"/>
    <property type="match status" value="1"/>
</dbReference>
<dbReference type="InterPro" id="IPR032466">
    <property type="entry name" value="Metal_Hydrolase"/>
</dbReference>
<comment type="similarity">
    <text evidence="3">Belongs to the metallo-dependent hydrolases superfamily. DHOase family. Class I DHOase subfamily.</text>
</comment>
<comment type="function">
    <text evidence="2">Catalyzes the reversible cyclization of carbamoyl aspartate to dihydroorotate.</text>
</comment>
<dbReference type="InterPro" id="IPR050138">
    <property type="entry name" value="DHOase/Allantoinase_Hydrolase"/>
</dbReference>
<dbReference type="InterPro" id="IPR002195">
    <property type="entry name" value="Dihydroorotase_CS"/>
</dbReference>
<keyword evidence="5" id="KW-0378">Hydrolase</keyword>
<evidence type="ECO:0000256" key="6">
    <source>
        <dbReference type="ARBA" id="ARBA00022975"/>
    </source>
</evidence>
<evidence type="ECO:0000313" key="8">
    <source>
        <dbReference type="EMBL" id="WEG35794.1"/>
    </source>
</evidence>
<proteinExistence type="inferred from homology"/>
<dbReference type="NCBIfam" id="TIGR00857">
    <property type="entry name" value="pyrC_multi"/>
    <property type="match status" value="1"/>
</dbReference>